<dbReference type="AlphaFoldDB" id="A0A5C5QQ21"/>
<evidence type="ECO:0000313" key="1">
    <source>
        <dbReference type="EMBL" id="SDE72079.1"/>
    </source>
</evidence>
<keyword evidence="3" id="KW-1185">Reference proteome</keyword>
<dbReference type="RefSeq" id="WP_010567625.1">
    <property type="nucleotide sequence ID" value="NZ_LT629689.1"/>
</dbReference>
<name>A0A5C5QQ21_9PSED</name>
<protein>
    <recommendedName>
        <fullName evidence="5">Lipoprotein</fullName>
    </recommendedName>
</protein>
<proteinExistence type="predicted"/>
<dbReference type="Proteomes" id="UP000317951">
    <property type="component" value="Unassembled WGS sequence"/>
</dbReference>
<evidence type="ECO:0000313" key="4">
    <source>
        <dbReference type="Proteomes" id="UP000317951"/>
    </source>
</evidence>
<dbReference type="PROSITE" id="PS51257">
    <property type="entry name" value="PROKAR_LIPOPROTEIN"/>
    <property type="match status" value="1"/>
</dbReference>
<reference evidence="2 4" key="2">
    <citation type="submission" date="2019-06" db="EMBL/GenBank/DDBJ databases">
        <title>Pseudomonas bimorpha sp. nov. isolated from bovine raw milk and skim milk concentrate.</title>
        <authorList>
            <person name="Hofmann K."/>
            <person name="Huptas C."/>
            <person name="Doll E."/>
            <person name="Scherer S."/>
            <person name="Wenning M."/>
        </authorList>
    </citation>
    <scope>NUCLEOTIDE SEQUENCE [LARGE SCALE GENOMIC DNA]</scope>
    <source>
        <strain evidence="2 4">DSM 17835</strain>
    </source>
</reference>
<sequence length="297" mass="32911">MNLKPLALLGGMLLAGCNDESMVLHFQDSAGSSGTGLNTTKQELIDNALTANQINPQSLRWRVDPQDEHLVYMKELQPLSDSQRMALHRVFDQIVQARVASTLDIEVNLDIPAQALKELSAAQRQQVDALPQPLIINLALEPKVLTMALMPKGGDVMGDVMQEVNSEVSCQLQARPVEPFPAGVTALWKSFLDDADQISVEVGEQSYPARYRFRDAQLQSQVQSGELRLMTTSPLIVQLGFAELGKHRLYSKFPLQHRASALIRECENKASTLPRPLSFHVGDGLDRLESVTYKNVQ</sequence>
<evidence type="ECO:0000313" key="2">
    <source>
        <dbReference type="EMBL" id="TWS07206.1"/>
    </source>
</evidence>
<dbReference type="GeneID" id="78552257"/>
<dbReference type="OrthoDB" id="7060267at2"/>
<evidence type="ECO:0008006" key="5">
    <source>
        <dbReference type="Google" id="ProtNLM"/>
    </source>
</evidence>
<dbReference type="Proteomes" id="UP000182858">
    <property type="component" value="Chromosome I"/>
</dbReference>
<dbReference type="EMBL" id="LT629689">
    <property type="protein sequence ID" value="SDE72079.1"/>
    <property type="molecule type" value="Genomic_DNA"/>
</dbReference>
<gene>
    <name evidence="2" type="ORF">FIV36_00165</name>
    <name evidence="1" type="ORF">SAMN05216591_0735</name>
</gene>
<accession>A0A5C5QQ21</accession>
<reference evidence="1 3" key="1">
    <citation type="submission" date="2016-10" db="EMBL/GenBank/DDBJ databases">
        <authorList>
            <person name="Varghese N."/>
            <person name="Submissions S."/>
        </authorList>
    </citation>
    <scope>NUCLEOTIDE SEQUENCE [LARGE SCALE GENOMIC DNA]</scope>
    <source>
        <strain evidence="1 3">DSM 17835</strain>
    </source>
</reference>
<evidence type="ECO:0000313" key="3">
    <source>
        <dbReference type="Proteomes" id="UP000182858"/>
    </source>
</evidence>
<dbReference type="EMBL" id="VFET01000001">
    <property type="protein sequence ID" value="TWS07206.1"/>
    <property type="molecule type" value="Genomic_DNA"/>
</dbReference>
<organism evidence="2 4">
    <name type="scientific">Pseudomonas extremaustralis</name>
    <dbReference type="NCBI Taxonomy" id="359110"/>
    <lineage>
        <taxon>Bacteria</taxon>
        <taxon>Pseudomonadati</taxon>
        <taxon>Pseudomonadota</taxon>
        <taxon>Gammaproteobacteria</taxon>
        <taxon>Pseudomonadales</taxon>
        <taxon>Pseudomonadaceae</taxon>
        <taxon>Pseudomonas</taxon>
    </lineage>
</organism>